<comment type="caution">
    <text evidence="3">The sequence shown here is derived from an EMBL/GenBank/DDBJ whole genome shotgun (WGS) entry which is preliminary data.</text>
</comment>
<dbReference type="SUPFAM" id="SSF51445">
    <property type="entry name" value="(Trans)glycosidases"/>
    <property type="match status" value="1"/>
</dbReference>
<keyword evidence="4" id="KW-1185">Reference proteome</keyword>
<dbReference type="GO" id="GO:0004574">
    <property type="term" value="F:oligo-1,6-glucosidase activity"/>
    <property type="evidence" value="ECO:0007669"/>
    <property type="project" value="TreeGrafter"/>
</dbReference>
<sequence>MQWDSSPNGGFTDASAKPWMTINKDYTDWNVASQIDDPESIMAYWKQMIGLRKEYSDLFVYGSYTSMDESETGEMVVGYERTWSQTGQKAAVLLNFSDQIQTVPVEKYEGFSILISNDGRIDPAKNQVELQPYGAVVFLNA</sequence>
<dbReference type="OrthoDB" id="1740265at2759"/>
<dbReference type="GO" id="GO:0033934">
    <property type="term" value="F:glucan 1,4-alpha-maltotriohydrolase activity"/>
    <property type="evidence" value="ECO:0007669"/>
    <property type="project" value="TreeGrafter"/>
</dbReference>
<protein>
    <submittedName>
        <fullName evidence="3">Alpha-glucosidase</fullName>
    </submittedName>
</protein>
<evidence type="ECO:0000259" key="2">
    <source>
        <dbReference type="Pfam" id="PF00128"/>
    </source>
</evidence>
<dbReference type="InterPro" id="IPR013780">
    <property type="entry name" value="Glyco_hydro_b"/>
</dbReference>
<evidence type="ECO:0000313" key="4">
    <source>
        <dbReference type="Proteomes" id="UP000186955"/>
    </source>
</evidence>
<dbReference type="Gene3D" id="3.20.20.80">
    <property type="entry name" value="Glycosidases"/>
    <property type="match status" value="1"/>
</dbReference>
<dbReference type="PANTHER" id="PTHR10357">
    <property type="entry name" value="ALPHA-AMYLASE FAMILY MEMBER"/>
    <property type="match status" value="1"/>
</dbReference>
<reference evidence="3 4" key="1">
    <citation type="submission" date="2016-10" db="EMBL/GenBank/DDBJ databases">
        <title>Genome sequence of the ascomycete fungus Penicillium subrubescens.</title>
        <authorList>
            <person name="De Vries R.P."/>
            <person name="Peng M."/>
            <person name="Dilokpimol A."/>
            <person name="Hilden K."/>
            <person name="Makela M.R."/>
            <person name="Grigoriev I."/>
            <person name="Riley R."/>
            <person name="Granchi Z."/>
        </authorList>
    </citation>
    <scope>NUCLEOTIDE SEQUENCE [LARGE SCALE GENOMIC DNA]</scope>
    <source>
        <strain evidence="3 4">CBS 132785</strain>
    </source>
</reference>
<dbReference type="SUPFAM" id="SSF51011">
    <property type="entry name" value="Glycosyl hydrolase domain"/>
    <property type="match status" value="1"/>
</dbReference>
<name>A0A1Q5SRE7_9EURO</name>
<dbReference type="Proteomes" id="UP000186955">
    <property type="component" value="Unassembled WGS sequence"/>
</dbReference>
<dbReference type="AlphaFoldDB" id="A0A1Q5SRE7"/>
<dbReference type="Gene3D" id="2.60.40.1180">
    <property type="entry name" value="Golgi alpha-mannosidase II"/>
    <property type="match status" value="1"/>
</dbReference>
<comment type="similarity">
    <text evidence="1">Belongs to the glycosyl hydrolase 13 family.</text>
</comment>
<evidence type="ECO:0000256" key="1">
    <source>
        <dbReference type="ARBA" id="ARBA00008061"/>
    </source>
</evidence>
<dbReference type="GO" id="GO:0000025">
    <property type="term" value="P:maltose catabolic process"/>
    <property type="evidence" value="ECO:0007669"/>
    <property type="project" value="TreeGrafter"/>
</dbReference>
<gene>
    <name evidence="3" type="ORF">PENSUB_13250</name>
</gene>
<dbReference type="EMBL" id="MNBE01000757">
    <property type="protein sequence ID" value="OKO90533.1"/>
    <property type="molecule type" value="Genomic_DNA"/>
</dbReference>
<organism evidence="3 4">
    <name type="scientific">Penicillium subrubescens</name>
    <dbReference type="NCBI Taxonomy" id="1316194"/>
    <lineage>
        <taxon>Eukaryota</taxon>
        <taxon>Fungi</taxon>
        <taxon>Dikarya</taxon>
        <taxon>Ascomycota</taxon>
        <taxon>Pezizomycotina</taxon>
        <taxon>Eurotiomycetes</taxon>
        <taxon>Eurotiomycetidae</taxon>
        <taxon>Eurotiales</taxon>
        <taxon>Aspergillaceae</taxon>
        <taxon>Penicillium</taxon>
    </lineage>
</organism>
<feature type="domain" description="Glycosyl hydrolase family 13 catalytic" evidence="2">
    <location>
        <begin position="1"/>
        <end position="61"/>
    </location>
</feature>
<dbReference type="GO" id="GO:0004575">
    <property type="term" value="F:sucrose alpha-glucosidase activity"/>
    <property type="evidence" value="ECO:0007669"/>
    <property type="project" value="TreeGrafter"/>
</dbReference>
<dbReference type="GO" id="GO:0005987">
    <property type="term" value="P:sucrose catabolic process"/>
    <property type="evidence" value="ECO:0007669"/>
    <property type="project" value="TreeGrafter"/>
</dbReference>
<dbReference type="InterPro" id="IPR006047">
    <property type="entry name" value="GH13_cat_dom"/>
</dbReference>
<accession>A0A1Q5SRE7</accession>
<dbReference type="STRING" id="1316194.A0A1Q5SRE7"/>
<dbReference type="Pfam" id="PF00128">
    <property type="entry name" value="Alpha-amylase"/>
    <property type="match status" value="1"/>
</dbReference>
<dbReference type="GO" id="GO:0004556">
    <property type="term" value="F:alpha-amylase activity"/>
    <property type="evidence" value="ECO:0007669"/>
    <property type="project" value="TreeGrafter"/>
</dbReference>
<proteinExistence type="inferred from homology"/>
<evidence type="ECO:0000313" key="3">
    <source>
        <dbReference type="EMBL" id="OKO90533.1"/>
    </source>
</evidence>
<dbReference type="PANTHER" id="PTHR10357:SF179">
    <property type="entry name" value="NEUTRAL AND BASIC AMINO ACID TRANSPORT PROTEIN RBAT"/>
    <property type="match status" value="1"/>
</dbReference>
<dbReference type="InterPro" id="IPR017853">
    <property type="entry name" value="GH"/>
</dbReference>